<gene>
    <name evidence="2" type="ORF">E5K00_22485</name>
</gene>
<dbReference type="Pfam" id="PF06739">
    <property type="entry name" value="SBBP"/>
    <property type="match status" value="1"/>
</dbReference>
<dbReference type="PANTHER" id="PTHR35580">
    <property type="entry name" value="CELL SURFACE GLYCOPROTEIN (S-LAYER PROTEIN)-LIKE PROTEIN"/>
    <property type="match status" value="1"/>
</dbReference>
<accession>A0A4Z0PUT1</accession>
<dbReference type="PANTHER" id="PTHR35580:SF1">
    <property type="entry name" value="PHYTASE-LIKE DOMAIN-CONTAINING PROTEIN"/>
    <property type="match status" value="1"/>
</dbReference>
<feature type="region of interest" description="Disordered" evidence="1">
    <location>
        <begin position="1"/>
        <end position="41"/>
    </location>
</feature>
<dbReference type="InterPro" id="IPR052918">
    <property type="entry name" value="Motility_Chemotaxis_Reg"/>
</dbReference>
<reference evidence="2 3" key="1">
    <citation type="submission" date="2019-04" db="EMBL/GenBank/DDBJ databases">
        <authorList>
            <person name="Feng G."/>
            <person name="Zhang J."/>
            <person name="Zhu H."/>
        </authorList>
    </citation>
    <scope>NUCLEOTIDE SEQUENCE [LARGE SCALE GENOMIC DNA]</scope>
    <source>
        <strain evidence="2 3">JCM 31653</strain>
    </source>
</reference>
<comment type="caution">
    <text evidence="2">The sequence shown here is derived from an EMBL/GenBank/DDBJ whole genome shotgun (WGS) entry which is preliminary data.</text>
</comment>
<dbReference type="SUPFAM" id="SSF101898">
    <property type="entry name" value="NHL repeat"/>
    <property type="match status" value="1"/>
</dbReference>
<dbReference type="Proteomes" id="UP000297549">
    <property type="component" value="Unassembled WGS sequence"/>
</dbReference>
<organism evidence="2 3">
    <name type="scientific">Hymenobacter aquaticus</name>
    <dbReference type="NCBI Taxonomy" id="1867101"/>
    <lineage>
        <taxon>Bacteria</taxon>
        <taxon>Pseudomonadati</taxon>
        <taxon>Bacteroidota</taxon>
        <taxon>Cytophagia</taxon>
        <taxon>Cytophagales</taxon>
        <taxon>Hymenobacteraceae</taxon>
        <taxon>Hymenobacter</taxon>
    </lineage>
</organism>
<evidence type="ECO:0008006" key="4">
    <source>
        <dbReference type="Google" id="ProtNLM"/>
    </source>
</evidence>
<feature type="compositionally biased region" description="Low complexity" evidence="1">
    <location>
        <begin position="1"/>
        <end position="40"/>
    </location>
</feature>
<dbReference type="OrthoDB" id="610424at2"/>
<keyword evidence="3" id="KW-1185">Reference proteome</keyword>
<dbReference type="EMBL" id="SRLC01000003">
    <property type="protein sequence ID" value="TGE20751.1"/>
    <property type="molecule type" value="Genomic_DNA"/>
</dbReference>
<sequence length="531" mass="53672">MRPAACAAAAPCRTGTSSPVSPSTTSWSRSRTAANSASGGFHPAPPVPIPCLPPSHYSRLMLTSTFCRAVAASGTAARLRPALIGLLLGAGPAAQAQQPAWTWRLHTAESSPASVQQVAQDAAGNSYVTGWFTRQLQLGSHTLQSAGGTDIFIAKISADGQWQWAVAAGGTSSDAGQGIAVAADGSITVAGSFAATAQFGPLTAQSNGGDDVFVGVLSASGEWRTLTTAGGPEQDQATALALDARQQAVVAGRFRGSAAFGATTLSSQADSEAFLAKLSPQGGWQWARQSVGQEQTVISSLGLDAAGSVYAAGYFAGTTRFGHAALTTSGTHDAFVAKASGDGRWQWATAAGGPSTDYAQAIAVSPQGNVFVTGSFSGQASFGSLQLSSRGGDDAYVARLSAQGGWQWVQTLQGPALEEGRAICIGPGESLYVAGRFSAAARYGPTGAPACQAGTDGFVARLTSEGQWLDFLGTGGPGADAVRSLTLGLRGQVLVGGVAETAAEATAGGATRLRLFAGSIIFPVRITADTY</sequence>
<proteinExistence type="predicted"/>
<dbReference type="AlphaFoldDB" id="A0A4Z0PUT1"/>
<dbReference type="SUPFAM" id="SSF63829">
    <property type="entry name" value="Calcium-dependent phosphotriesterase"/>
    <property type="match status" value="1"/>
</dbReference>
<dbReference type="Gene3D" id="2.80.10.50">
    <property type="match status" value="1"/>
</dbReference>
<evidence type="ECO:0000313" key="3">
    <source>
        <dbReference type="Proteomes" id="UP000297549"/>
    </source>
</evidence>
<evidence type="ECO:0000256" key="1">
    <source>
        <dbReference type="SAM" id="MobiDB-lite"/>
    </source>
</evidence>
<dbReference type="InterPro" id="IPR010620">
    <property type="entry name" value="SBBP_repeat"/>
</dbReference>
<protein>
    <recommendedName>
        <fullName evidence="4">SBBP repeat-containing protein</fullName>
    </recommendedName>
</protein>
<name>A0A4Z0PUT1_9BACT</name>
<evidence type="ECO:0000313" key="2">
    <source>
        <dbReference type="EMBL" id="TGE20751.1"/>
    </source>
</evidence>